<evidence type="ECO:0000259" key="2">
    <source>
        <dbReference type="PROSITE" id="PS50003"/>
    </source>
</evidence>
<evidence type="ECO:0000313" key="4">
    <source>
        <dbReference type="Proteomes" id="UP001175271"/>
    </source>
</evidence>
<evidence type="ECO:0000313" key="3">
    <source>
        <dbReference type="EMBL" id="KAK0411179.1"/>
    </source>
</evidence>
<dbReference type="Proteomes" id="UP001175271">
    <property type="component" value="Unassembled WGS sequence"/>
</dbReference>
<dbReference type="InterPro" id="IPR011993">
    <property type="entry name" value="PH-like_dom_sf"/>
</dbReference>
<dbReference type="CDD" id="cd01263">
    <property type="entry name" value="PH_anillin"/>
    <property type="match status" value="1"/>
</dbReference>
<feature type="region of interest" description="Disordered" evidence="1">
    <location>
        <begin position="1"/>
        <end position="20"/>
    </location>
</feature>
<dbReference type="InterPro" id="IPR037840">
    <property type="entry name" value="PH_Anillin"/>
</dbReference>
<evidence type="ECO:0000256" key="1">
    <source>
        <dbReference type="SAM" id="MobiDB-lite"/>
    </source>
</evidence>
<reference evidence="3" key="1">
    <citation type="submission" date="2023-06" db="EMBL/GenBank/DDBJ databases">
        <title>Genomic analysis of the entomopathogenic nematode Steinernema hermaphroditum.</title>
        <authorList>
            <person name="Schwarz E.M."/>
            <person name="Heppert J.K."/>
            <person name="Baniya A."/>
            <person name="Schwartz H.T."/>
            <person name="Tan C.-H."/>
            <person name="Antoshechkin I."/>
            <person name="Sternberg P.W."/>
            <person name="Goodrich-Blair H."/>
            <person name="Dillman A.R."/>
        </authorList>
    </citation>
    <scope>NUCLEOTIDE SEQUENCE</scope>
    <source>
        <strain evidence="3">PS9179</strain>
        <tissue evidence="3">Whole animal</tissue>
    </source>
</reference>
<dbReference type="GO" id="GO:0031106">
    <property type="term" value="P:septin ring organization"/>
    <property type="evidence" value="ECO:0007669"/>
    <property type="project" value="TreeGrafter"/>
</dbReference>
<feature type="domain" description="PH" evidence="2">
    <location>
        <begin position="317"/>
        <end position="436"/>
    </location>
</feature>
<dbReference type="PANTHER" id="PTHR21538:SF23">
    <property type="entry name" value="ANILLIN"/>
    <property type="match status" value="1"/>
</dbReference>
<dbReference type="GO" id="GO:0000281">
    <property type="term" value="P:mitotic cytokinesis"/>
    <property type="evidence" value="ECO:0007669"/>
    <property type="project" value="TreeGrafter"/>
</dbReference>
<dbReference type="AlphaFoldDB" id="A0AA39HTM3"/>
<keyword evidence="4" id="KW-1185">Reference proteome</keyword>
<dbReference type="SUPFAM" id="SSF50729">
    <property type="entry name" value="PH domain-like"/>
    <property type="match status" value="1"/>
</dbReference>
<name>A0AA39HTM3_9BILA</name>
<dbReference type="Pfam" id="PF08174">
    <property type="entry name" value="Anillin"/>
    <property type="match status" value="1"/>
</dbReference>
<dbReference type="InterPro" id="IPR001849">
    <property type="entry name" value="PH_domain"/>
</dbReference>
<dbReference type="PROSITE" id="PS50003">
    <property type="entry name" value="PH_DOMAIN"/>
    <property type="match status" value="1"/>
</dbReference>
<dbReference type="PANTHER" id="PTHR21538">
    <property type="entry name" value="ANILLIN/RHOTEKIN RTKN"/>
    <property type="match status" value="1"/>
</dbReference>
<dbReference type="Gene3D" id="2.30.29.30">
    <property type="entry name" value="Pleckstrin-homology domain (PH domain)/Phosphotyrosine-binding domain (PTB)"/>
    <property type="match status" value="1"/>
</dbReference>
<gene>
    <name evidence="3" type="ORF">QR680_005530</name>
</gene>
<organism evidence="3 4">
    <name type="scientific">Steinernema hermaphroditum</name>
    <dbReference type="NCBI Taxonomy" id="289476"/>
    <lineage>
        <taxon>Eukaryota</taxon>
        <taxon>Metazoa</taxon>
        <taxon>Ecdysozoa</taxon>
        <taxon>Nematoda</taxon>
        <taxon>Chromadorea</taxon>
        <taxon>Rhabditida</taxon>
        <taxon>Tylenchina</taxon>
        <taxon>Panagrolaimomorpha</taxon>
        <taxon>Strongyloidoidea</taxon>
        <taxon>Steinernematidae</taxon>
        <taxon>Steinernema</taxon>
    </lineage>
</organism>
<protein>
    <recommendedName>
        <fullName evidence="2">PH domain-containing protein</fullName>
    </recommendedName>
</protein>
<dbReference type="GO" id="GO:0005826">
    <property type="term" value="C:actomyosin contractile ring"/>
    <property type="evidence" value="ECO:0007669"/>
    <property type="project" value="TreeGrafter"/>
</dbReference>
<comment type="caution">
    <text evidence="3">The sequence shown here is derived from an EMBL/GenBank/DDBJ whole genome shotgun (WGS) entry which is preliminary data.</text>
</comment>
<dbReference type="InterPro" id="IPR051364">
    <property type="entry name" value="Cytokinesis/Rho-signaling"/>
</dbReference>
<dbReference type="GO" id="GO:0000915">
    <property type="term" value="P:actomyosin contractile ring assembly"/>
    <property type="evidence" value="ECO:0007669"/>
    <property type="project" value="TreeGrafter"/>
</dbReference>
<dbReference type="EMBL" id="JAUCMV010000003">
    <property type="protein sequence ID" value="KAK0411179.1"/>
    <property type="molecule type" value="Genomic_DNA"/>
</dbReference>
<dbReference type="SMART" id="SM00233">
    <property type="entry name" value="PH"/>
    <property type="match status" value="1"/>
</dbReference>
<proteinExistence type="predicted"/>
<dbReference type="InterPro" id="IPR012966">
    <property type="entry name" value="AHD"/>
</dbReference>
<sequence>MYPVPVTSTPRHSPPSSQYSGSVARFGDFGARRFDESFISAITTGSKSHYRPTGCDAIEYDQEVQRLLRLMAVQEDQIMQACSALDHCRMQHHSNGTLQELTAHRILLLAKQRQIALQNELERLKIRRVQPNLKISDGLGGIVEVSSIKIHLNRNFCLKNTDMNSSYAFIVLLRSGENVYASQVVSVMDVGAMRVRTVRFPDNARFDGLQPGFQVELEVFALRIENRPEEQKAKEFCFLKRKAMQLFAPFTNRTRKITDKCRNDDNNIDCNEFTSCGSVTLTEKTSGLLKLDLNDARYPLEGTVEIRTSCSVFPDVPIEFEGFLSMYQVVQSIGSWSRFWAVLKRGVVKFFLYPDDESCGKEPRAYMDLEKVANELILRATPEVCPRPNTFFVDIFISSSTCHVEKTSYVLKRVLLNADTYELCETWMEAINKTMRAVRGRGI</sequence>
<accession>A0AA39HTM3</accession>
<dbReference type="Pfam" id="PF00169">
    <property type="entry name" value="PH"/>
    <property type="match status" value="1"/>
</dbReference>